<evidence type="ECO:0000313" key="2">
    <source>
        <dbReference type="Proteomes" id="UP000324800"/>
    </source>
</evidence>
<protein>
    <recommendedName>
        <fullName evidence="3">SPRY domain-containing protein</fullName>
    </recommendedName>
</protein>
<reference evidence="1 2" key="1">
    <citation type="submission" date="2019-03" db="EMBL/GenBank/DDBJ databases">
        <title>Single cell metagenomics reveals metabolic interactions within the superorganism composed of flagellate Streblomastix strix and complex community of Bacteroidetes bacteria on its surface.</title>
        <authorList>
            <person name="Treitli S.C."/>
            <person name="Kolisko M."/>
            <person name="Husnik F."/>
            <person name="Keeling P."/>
            <person name="Hampl V."/>
        </authorList>
    </citation>
    <scope>NUCLEOTIDE SEQUENCE [LARGE SCALE GENOMIC DNA]</scope>
    <source>
        <strain evidence="1">ST1C</strain>
    </source>
</reference>
<sequence>MDHISDYNVDGGLLSLGEFIFLEILSEMQLPQDVQQFLILNKKTFKLILHSRYARIIQSKFQISPVFIIKQESQGSSDEKKFIHSDKGEFSTIAINPLISEGIVRIEVVFENNVICSKFIGIADATCSFAACKWPWEDGNDKKIVRYSDGVLYHITNGIRGNQDYADGQRVAVEVDMTTVPRKVTFFVDDIEQPNFVIGIPEAIRFWAYITNSSSSFTVTKFERLIQSTAKGVEGSKAFEWGKQWK</sequence>
<comment type="caution">
    <text evidence="1">The sequence shown here is derived from an EMBL/GenBank/DDBJ whole genome shotgun (WGS) entry which is preliminary data.</text>
</comment>
<dbReference type="EMBL" id="SNRW01003210">
    <property type="protein sequence ID" value="KAA6390461.1"/>
    <property type="molecule type" value="Genomic_DNA"/>
</dbReference>
<evidence type="ECO:0008006" key="3">
    <source>
        <dbReference type="Google" id="ProtNLM"/>
    </source>
</evidence>
<dbReference type="Proteomes" id="UP000324800">
    <property type="component" value="Unassembled WGS sequence"/>
</dbReference>
<accession>A0A5J4W685</accession>
<proteinExistence type="predicted"/>
<evidence type="ECO:0000313" key="1">
    <source>
        <dbReference type="EMBL" id="KAA6390461.1"/>
    </source>
</evidence>
<dbReference type="AlphaFoldDB" id="A0A5J4W685"/>
<organism evidence="1 2">
    <name type="scientific">Streblomastix strix</name>
    <dbReference type="NCBI Taxonomy" id="222440"/>
    <lineage>
        <taxon>Eukaryota</taxon>
        <taxon>Metamonada</taxon>
        <taxon>Preaxostyla</taxon>
        <taxon>Oxymonadida</taxon>
        <taxon>Streblomastigidae</taxon>
        <taxon>Streblomastix</taxon>
    </lineage>
</organism>
<gene>
    <name evidence="1" type="ORF">EZS28_014009</name>
</gene>
<name>A0A5J4W685_9EUKA</name>